<dbReference type="OrthoDB" id="79870at2759"/>
<keyword evidence="2" id="KW-1185">Reference proteome</keyword>
<dbReference type="KEGG" id="spar:SPRG_05569"/>
<protein>
    <recommendedName>
        <fullName evidence="3">CBM1 domain-containing protein</fullName>
    </recommendedName>
</protein>
<proteinExistence type="predicted"/>
<dbReference type="EMBL" id="KK583205">
    <property type="protein sequence ID" value="KDO29616.1"/>
    <property type="molecule type" value="Genomic_DNA"/>
</dbReference>
<organism evidence="1 2">
    <name type="scientific">Saprolegnia parasitica (strain CBS 223.65)</name>
    <dbReference type="NCBI Taxonomy" id="695850"/>
    <lineage>
        <taxon>Eukaryota</taxon>
        <taxon>Sar</taxon>
        <taxon>Stramenopiles</taxon>
        <taxon>Oomycota</taxon>
        <taxon>Saprolegniomycetes</taxon>
        <taxon>Saprolegniales</taxon>
        <taxon>Saprolegniaceae</taxon>
        <taxon>Saprolegnia</taxon>
    </lineage>
</organism>
<dbReference type="GeneID" id="24127959"/>
<sequence>MAAIGANTTVCTSVSVLGDATYCITGRVCGGKSADGACPRPGAKASANCAPGIPSWTATTRSCVLNSLVVCTIVSTQPSFGCVAYPLAMSATPTVTKQSSARPL</sequence>
<evidence type="ECO:0000313" key="2">
    <source>
        <dbReference type="Proteomes" id="UP000030745"/>
    </source>
</evidence>
<reference evidence="1 2" key="1">
    <citation type="journal article" date="2013" name="PLoS Genet.">
        <title>Distinctive expansion of potential virulence genes in the genome of the oomycete fish pathogen Saprolegnia parasitica.</title>
        <authorList>
            <person name="Jiang R.H."/>
            <person name="de Bruijn I."/>
            <person name="Haas B.J."/>
            <person name="Belmonte R."/>
            <person name="Lobach L."/>
            <person name="Christie J."/>
            <person name="van den Ackerveken G."/>
            <person name="Bottin A."/>
            <person name="Bulone V."/>
            <person name="Diaz-Moreno S.M."/>
            <person name="Dumas B."/>
            <person name="Fan L."/>
            <person name="Gaulin E."/>
            <person name="Govers F."/>
            <person name="Grenville-Briggs L.J."/>
            <person name="Horner N.R."/>
            <person name="Levin J.Z."/>
            <person name="Mammella M."/>
            <person name="Meijer H.J."/>
            <person name="Morris P."/>
            <person name="Nusbaum C."/>
            <person name="Oome S."/>
            <person name="Phillips A.J."/>
            <person name="van Rooyen D."/>
            <person name="Rzeszutek E."/>
            <person name="Saraiva M."/>
            <person name="Secombes C.J."/>
            <person name="Seidl M.F."/>
            <person name="Snel B."/>
            <person name="Stassen J.H."/>
            <person name="Sykes S."/>
            <person name="Tripathy S."/>
            <person name="van den Berg H."/>
            <person name="Vega-Arreguin J.C."/>
            <person name="Wawra S."/>
            <person name="Young S.K."/>
            <person name="Zeng Q."/>
            <person name="Dieguez-Uribeondo J."/>
            <person name="Russ C."/>
            <person name="Tyler B.M."/>
            <person name="van West P."/>
        </authorList>
    </citation>
    <scope>NUCLEOTIDE SEQUENCE [LARGE SCALE GENOMIC DNA]</scope>
    <source>
        <strain evidence="1 2">CBS 223.65</strain>
    </source>
</reference>
<gene>
    <name evidence="1" type="ORF">SPRG_05569</name>
</gene>
<dbReference type="Proteomes" id="UP000030745">
    <property type="component" value="Unassembled WGS sequence"/>
</dbReference>
<evidence type="ECO:0000313" key="1">
    <source>
        <dbReference type="EMBL" id="KDO29616.1"/>
    </source>
</evidence>
<dbReference type="VEuPathDB" id="FungiDB:SPRG_05569"/>
<dbReference type="AlphaFoldDB" id="A0A067CSW9"/>
<accession>A0A067CSW9</accession>
<evidence type="ECO:0008006" key="3">
    <source>
        <dbReference type="Google" id="ProtNLM"/>
    </source>
</evidence>
<name>A0A067CSW9_SAPPC</name>
<dbReference type="RefSeq" id="XP_012199676.1">
    <property type="nucleotide sequence ID" value="XM_012344286.1"/>
</dbReference>